<comment type="similarity">
    <text evidence="2 6">Belongs to the dTDP-4-dehydrorhamnose reductase family.</text>
</comment>
<dbReference type="PANTHER" id="PTHR10491">
    <property type="entry name" value="DTDP-4-DEHYDRORHAMNOSE REDUCTASE"/>
    <property type="match status" value="1"/>
</dbReference>
<evidence type="ECO:0000256" key="7">
    <source>
        <dbReference type="SAM" id="MobiDB-lite"/>
    </source>
</evidence>
<dbReference type="InterPro" id="IPR001360">
    <property type="entry name" value="Glyco_hydro_1"/>
</dbReference>
<sequence length="775" mass="86050">MNSTKSTNSHDPHPLQLWGGLECTVNRVRDDYFHQLDRNGHATRPADIERFASLGIRAIRYPIIWERTAPDGVDQADWSWPDERLNALREAGVTPIAGLVHHGSGPRHTSLVDPAFAEQLAEYAGAVAARYPWLEYYTPVNEPCTTARFAGLYGVWYPHGRDDRTFIEALLVQCRAVVLSMRAIRAVNPNAKLVQTDDLGKTYSTPELAHVAEFYNERRWLAWDLLCGMVGPEHPLWSYLTKTGIAEDEFLWFRENPCPPDIIGVNYYVTSERWLDHRPDRYPAHHRGMADGIPCADIEASRALATPTAGIAPLLSEIWERYRIPLAITEAHIDANREDQLRWLLEIWEAAKESRHNGVDLRAVTVWSLLGSFDWNSLVTQNRGYYEPGPFDVRSPEPRPTALARMMRELASSQPLSHPVLRGQGWWRRPGRFLCPPVATPAALTSITADGHTVVGTGSRPILITGASGTLGRAFARLCRKRNLAYRLLSRQDMDITDAESVERALAHHQPWAVVNTAGYVRVDEAENDVERCMRENAIGPAILAAACARHGIHLTTFSSDLVFDGAQDSPYLESSAVAPLNVYGRSKAEAEQRVLDKHPGALVVRTSAFFGPWDKHNFVTLALQAFERGEPFTAASDMVVSPTYVPDLVHACLDLAIDGEAGIWHLSNAGGVSWAELALKAAQAAGIDASRLEAKPAAHCGFVAARPGYTAMSSERGILLPALDNALARYLELRKQEDPEMEELIRAMETRQPVAGEGRQMAETPVEAFQAQRS</sequence>
<evidence type="ECO:0000256" key="3">
    <source>
        <dbReference type="ARBA" id="ARBA00012929"/>
    </source>
</evidence>
<dbReference type="Proteomes" id="UP001596086">
    <property type="component" value="Unassembled WGS sequence"/>
</dbReference>
<dbReference type="Gene3D" id="3.20.20.80">
    <property type="entry name" value="Glycosidases"/>
    <property type="match status" value="1"/>
</dbReference>
<dbReference type="SUPFAM" id="SSF51735">
    <property type="entry name" value="NAD(P)-binding Rossmann-fold domains"/>
    <property type="match status" value="1"/>
</dbReference>
<comment type="catalytic activity">
    <reaction evidence="5 6">
        <text>dTDP-beta-L-rhamnose + NADP(+) = dTDP-4-dehydro-beta-L-rhamnose + NADPH + H(+)</text>
        <dbReference type="Rhea" id="RHEA:21796"/>
        <dbReference type="ChEBI" id="CHEBI:15378"/>
        <dbReference type="ChEBI" id="CHEBI:57510"/>
        <dbReference type="ChEBI" id="CHEBI:57783"/>
        <dbReference type="ChEBI" id="CHEBI:58349"/>
        <dbReference type="ChEBI" id="CHEBI:62830"/>
        <dbReference type="EC" id="1.1.1.133"/>
    </reaction>
</comment>
<accession>A0ABW0RZ05</accession>
<dbReference type="SUPFAM" id="SSF51445">
    <property type="entry name" value="(Trans)glycosidases"/>
    <property type="match status" value="1"/>
</dbReference>
<comment type="function">
    <text evidence="6">Catalyzes the reduction of dTDP-6-deoxy-L-lyxo-4-hexulose to yield dTDP-L-rhamnose.</text>
</comment>
<evidence type="ECO:0000256" key="1">
    <source>
        <dbReference type="ARBA" id="ARBA00004781"/>
    </source>
</evidence>
<dbReference type="Gene3D" id="3.90.25.10">
    <property type="entry name" value="UDP-galactose 4-epimerase, domain 1"/>
    <property type="match status" value="1"/>
</dbReference>
<comment type="caution">
    <text evidence="9">The sequence shown here is derived from an EMBL/GenBank/DDBJ whole genome shotgun (WGS) entry which is preliminary data.</text>
</comment>
<dbReference type="CDD" id="cd05254">
    <property type="entry name" value="dTDP_HR_like_SDR_e"/>
    <property type="match status" value="1"/>
</dbReference>
<feature type="region of interest" description="Disordered" evidence="7">
    <location>
        <begin position="752"/>
        <end position="775"/>
    </location>
</feature>
<dbReference type="PANTHER" id="PTHR10491:SF4">
    <property type="entry name" value="METHIONINE ADENOSYLTRANSFERASE 2 SUBUNIT BETA"/>
    <property type="match status" value="1"/>
</dbReference>
<protein>
    <recommendedName>
        <fullName evidence="4 6">dTDP-4-dehydrorhamnose reductase</fullName>
        <ecNumber evidence="3 6">1.1.1.133</ecNumber>
    </recommendedName>
</protein>
<gene>
    <name evidence="9" type="ORF">ACFPO9_12975</name>
</gene>
<dbReference type="InterPro" id="IPR005913">
    <property type="entry name" value="dTDP_dehydrorham_reduct"/>
</dbReference>
<dbReference type="InterPro" id="IPR036291">
    <property type="entry name" value="NAD(P)-bd_dom_sf"/>
</dbReference>
<organism evidence="9 10">
    <name type="scientific">Massilia aerilata</name>
    <dbReference type="NCBI Taxonomy" id="453817"/>
    <lineage>
        <taxon>Bacteria</taxon>
        <taxon>Pseudomonadati</taxon>
        <taxon>Pseudomonadota</taxon>
        <taxon>Betaproteobacteria</taxon>
        <taxon>Burkholderiales</taxon>
        <taxon>Oxalobacteraceae</taxon>
        <taxon>Telluria group</taxon>
        <taxon>Massilia</taxon>
    </lineage>
</organism>
<evidence type="ECO:0000256" key="6">
    <source>
        <dbReference type="RuleBase" id="RU364082"/>
    </source>
</evidence>
<keyword evidence="10" id="KW-1185">Reference proteome</keyword>
<evidence type="ECO:0000313" key="10">
    <source>
        <dbReference type="Proteomes" id="UP001596086"/>
    </source>
</evidence>
<comment type="cofactor">
    <cofactor evidence="6">
        <name>Mg(2+)</name>
        <dbReference type="ChEBI" id="CHEBI:18420"/>
    </cofactor>
    <text evidence="6">Binds 1 Mg(2+) ion per monomer.</text>
</comment>
<dbReference type="EC" id="1.1.1.133" evidence="3 6"/>
<dbReference type="Gene3D" id="3.40.50.720">
    <property type="entry name" value="NAD(P)-binding Rossmann-like Domain"/>
    <property type="match status" value="1"/>
</dbReference>
<dbReference type="Pfam" id="PF00232">
    <property type="entry name" value="Glyco_hydro_1"/>
    <property type="match status" value="1"/>
</dbReference>
<keyword evidence="6" id="KW-0560">Oxidoreductase</keyword>
<comment type="pathway">
    <text evidence="1 6">Carbohydrate biosynthesis; dTDP-L-rhamnose biosynthesis.</text>
</comment>
<dbReference type="RefSeq" id="WP_379771386.1">
    <property type="nucleotide sequence ID" value="NZ_JBHSMZ010000008.1"/>
</dbReference>
<evidence type="ECO:0000313" key="9">
    <source>
        <dbReference type="EMBL" id="MFC5549422.1"/>
    </source>
</evidence>
<feature type="domain" description="RmlD-like substrate binding" evidence="8">
    <location>
        <begin position="462"/>
        <end position="716"/>
    </location>
</feature>
<evidence type="ECO:0000256" key="4">
    <source>
        <dbReference type="ARBA" id="ARBA00017099"/>
    </source>
</evidence>
<evidence type="ECO:0000256" key="5">
    <source>
        <dbReference type="ARBA" id="ARBA00048200"/>
    </source>
</evidence>
<keyword evidence="6" id="KW-0521">NADP</keyword>
<evidence type="ECO:0000256" key="2">
    <source>
        <dbReference type="ARBA" id="ARBA00010944"/>
    </source>
</evidence>
<proteinExistence type="inferred from homology"/>
<dbReference type="EMBL" id="JBHSMZ010000008">
    <property type="protein sequence ID" value="MFC5549422.1"/>
    <property type="molecule type" value="Genomic_DNA"/>
</dbReference>
<dbReference type="Pfam" id="PF04321">
    <property type="entry name" value="RmlD_sub_bind"/>
    <property type="match status" value="1"/>
</dbReference>
<dbReference type="InterPro" id="IPR017853">
    <property type="entry name" value="GH"/>
</dbReference>
<name>A0ABW0RZ05_9BURK</name>
<evidence type="ECO:0000259" key="8">
    <source>
        <dbReference type="Pfam" id="PF04321"/>
    </source>
</evidence>
<reference evidence="10" key="1">
    <citation type="journal article" date="2019" name="Int. J. Syst. Evol. Microbiol.">
        <title>The Global Catalogue of Microorganisms (GCM) 10K type strain sequencing project: providing services to taxonomists for standard genome sequencing and annotation.</title>
        <authorList>
            <consortium name="The Broad Institute Genomics Platform"/>
            <consortium name="The Broad Institute Genome Sequencing Center for Infectious Disease"/>
            <person name="Wu L."/>
            <person name="Ma J."/>
        </authorList>
    </citation>
    <scope>NUCLEOTIDE SEQUENCE [LARGE SCALE GENOMIC DNA]</scope>
    <source>
        <strain evidence="10">CGMCC 4.5798</strain>
    </source>
</reference>
<dbReference type="InterPro" id="IPR029903">
    <property type="entry name" value="RmlD-like-bd"/>
</dbReference>